<accession>A0A7C9DY92</accession>
<organism evidence="1">
    <name type="scientific">Opuntia streptacantha</name>
    <name type="common">Prickly pear cactus</name>
    <name type="synonym">Opuntia cardona</name>
    <dbReference type="NCBI Taxonomy" id="393608"/>
    <lineage>
        <taxon>Eukaryota</taxon>
        <taxon>Viridiplantae</taxon>
        <taxon>Streptophyta</taxon>
        <taxon>Embryophyta</taxon>
        <taxon>Tracheophyta</taxon>
        <taxon>Spermatophyta</taxon>
        <taxon>Magnoliopsida</taxon>
        <taxon>eudicotyledons</taxon>
        <taxon>Gunneridae</taxon>
        <taxon>Pentapetalae</taxon>
        <taxon>Caryophyllales</taxon>
        <taxon>Cactineae</taxon>
        <taxon>Cactaceae</taxon>
        <taxon>Opuntioideae</taxon>
        <taxon>Opuntia</taxon>
    </lineage>
</organism>
<protein>
    <submittedName>
        <fullName evidence="1">Uncharacterized protein</fullName>
    </submittedName>
</protein>
<reference evidence="1" key="2">
    <citation type="submission" date="2020-07" db="EMBL/GenBank/DDBJ databases">
        <authorList>
            <person name="Vera ALvarez R."/>
            <person name="Arias-Moreno D.M."/>
            <person name="Jimenez-Jacinto V."/>
            <person name="Jimenez-Bremont J.F."/>
            <person name="Swaminathan K."/>
            <person name="Moose S.P."/>
            <person name="Guerrero-Gonzalez M.L."/>
            <person name="Marino-Ramirez L."/>
            <person name="Landsman D."/>
            <person name="Rodriguez-Kessler M."/>
            <person name="Delgado-Sanchez P."/>
        </authorList>
    </citation>
    <scope>NUCLEOTIDE SEQUENCE</scope>
    <source>
        <tissue evidence="1">Cladode</tissue>
    </source>
</reference>
<evidence type="ECO:0000313" key="1">
    <source>
        <dbReference type="EMBL" id="MBA4654162.1"/>
    </source>
</evidence>
<sequence length="101" mass="11609">MEARTASPLGKVVILIKPRPRITLHGPAATAPITGAGYEGNFFHNAYSPRYTRLEDRTSKRSTKCMQEHDSLQRRLDCLIKTVLSIFRIRRNFFINTHSCY</sequence>
<dbReference type="AlphaFoldDB" id="A0A7C9DY92"/>
<dbReference type="EMBL" id="GISG01182302">
    <property type="protein sequence ID" value="MBA4654162.1"/>
    <property type="molecule type" value="Transcribed_RNA"/>
</dbReference>
<name>A0A7C9DY92_OPUST</name>
<proteinExistence type="predicted"/>
<reference evidence="1" key="1">
    <citation type="journal article" date="2013" name="J. Plant Res.">
        <title>Effect of fungi and light on seed germination of three Opuntia species from semiarid lands of central Mexico.</title>
        <authorList>
            <person name="Delgado-Sanchez P."/>
            <person name="Jimenez-Bremont J.F."/>
            <person name="Guerrero-Gonzalez Mde L."/>
            <person name="Flores J."/>
        </authorList>
    </citation>
    <scope>NUCLEOTIDE SEQUENCE</scope>
    <source>
        <tissue evidence="1">Cladode</tissue>
    </source>
</reference>